<dbReference type="PANTHER" id="PTHR31105">
    <property type="entry name" value="EXTRA-LARGE G-PROTEIN-LIKE"/>
    <property type="match status" value="1"/>
</dbReference>
<dbReference type="GO" id="GO:1900150">
    <property type="term" value="P:regulation of defense response to fungus"/>
    <property type="evidence" value="ECO:0007669"/>
    <property type="project" value="InterPro"/>
</dbReference>
<accession>A0A6G1EQ63</accession>
<feature type="region of interest" description="Disordered" evidence="1">
    <location>
        <begin position="62"/>
        <end position="128"/>
    </location>
</feature>
<dbReference type="AlphaFoldDB" id="A0A6G1EQ63"/>
<feature type="compositionally biased region" description="Basic and acidic residues" evidence="1">
    <location>
        <begin position="114"/>
        <end position="125"/>
    </location>
</feature>
<evidence type="ECO:0000313" key="3">
    <source>
        <dbReference type="Proteomes" id="UP000479710"/>
    </source>
</evidence>
<proteinExistence type="predicted"/>
<dbReference type="OrthoDB" id="2020426at2759"/>
<organism evidence="2 3">
    <name type="scientific">Oryza meyeriana var. granulata</name>
    <dbReference type="NCBI Taxonomy" id="110450"/>
    <lineage>
        <taxon>Eukaryota</taxon>
        <taxon>Viridiplantae</taxon>
        <taxon>Streptophyta</taxon>
        <taxon>Embryophyta</taxon>
        <taxon>Tracheophyta</taxon>
        <taxon>Spermatophyta</taxon>
        <taxon>Magnoliopsida</taxon>
        <taxon>Liliopsida</taxon>
        <taxon>Poales</taxon>
        <taxon>Poaceae</taxon>
        <taxon>BOP clade</taxon>
        <taxon>Oryzoideae</taxon>
        <taxon>Oryzeae</taxon>
        <taxon>Oryzinae</taxon>
        <taxon>Oryza</taxon>
        <taxon>Oryza meyeriana</taxon>
    </lineage>
</organism>
<dbReference type="PANTHER" id="PTHR31105:SF8">
    <property type="entry name" value="OS05G0586400 PROTEIN"/>
    <property type="match status" value="1"/>
</dbReference>
<comment type="caution">
    <text evidence="2">The sequence shown here is derived from an EMBL/GenBank/DDBJ whole genome shotgun (WGS) entry which is preliminary data.</text>
</comment>
<evidence type="ECO:0000256" key="1">
    <source>
        <dbReference type="SAM" id="MobiDB-lite"/>
    </source>
</evidence>
<dbReference type="InterPro" id="IPR040244">
    <property type="entry name" value="EDR4-like"/>
</dbReference>
<evidence type="ECO:0000313" key="2">
    <source>
        <dbReference type="EMBL" id="KAF0926725.1"/>
    </source>
</evidence>
<keyword evidence="3" id="KW-1185">Reference proteome</keyword>
<dbReference type="EMBL" id="SPHZ02000003">
    <property type="protein sequence ID" value="KAF0926725.1"/>
    <property type="molecule type" value="Genomic_DNA"/>
</dbReference>
<protein>
    <submittedName>
        <fullName evidence="2">Uncharacterized protein</fullName>
    </submittedName>
</protein>
<sequence>MGSEPKEMKYRRRARVSGPIDYGQCGDRSGVLDWGALKENPVELLRKLDEIRDHIMARSCEIEGQPRERHRMSRRTVSLRPSHAEPPPGRGPEHYRSLYAGRYGSSLPQSPTDQLHRSLHSDRYARQPSGRFRQWPERQWENSGYLEGNHHQSTCRCTQCLHGQRAVMHEEHIPMARYFAGQQGSYLFERSPSVSSELDRSCLLGNAHLGSRFKFGVLRARRSLVSSLRK</sequence>
<gene>
    <name evidence="2" type="ORF">E2562_027159</name>
</gene>
<reference evidence="2 3" key="1">
    <citation type="submission" date="2019-11" db="EMBL/GenBank/DDBJ databases">
        <title>Whole genome sequence of Oryza granulata.</title>
        <authorList>
            <person name="Li W."/>
        </authorList>
    </citation>
    <scope>NUCLEOTIDE SEQUENCE [LARGE SCALE GENOMIC DNA]</scope>
    <source>
        <strain evidence="3">cv. Menghai</strain>
        <tissue evidence="2">Leaf</tissue>
    </source>
</reference>
<dbReference type="Proteomes" id="UP000479710">
    <property type="component" value="Unassembled WGS sequence"/>
</dbReference>
<name>A0A6G1EQ63_9ORYZ</name>